<protein>
    <submittedName>
        <fullName evidence="2">Uncharacterized protein</fullName>
    </submittedName>
</protein>
<gene>
    <name evidence="2" type="ORF">P691DRAFT_767040</name>
</gene>
<dbReference type="Proteomes" id="UP000807342">
    <property type="component" value="Unassembled WGS sequence"/>
</dbReference>
<sequence length="381" mass="41641">MASYLLANIKPLTGSKNYCDWSFNMLQALNLTIHEGMNAGLVTLGSLPHPPELIEIWAVDPTWDPMDHPAGAVCPQICINQAEATLHNHEWITWFTINTMAQGMINSKLVHQHKQHSLDSALILWTHLEATFGTYRVTNTCNTWQQIVATCFSRHHTCISSELAQLNNLINKFSAQEIIPAGIHTILMLCTMPKSWEEMQNTLLHTHHNNLAQLTPDVIGQVCQITATSHSFSIAHEASAAPAKQLGIQKGGSAPKWNKQGGQNSQQQQGQQPKPQQPAADSKAPSGDKEDSAPQKDNFVQPPGSGVAPILLPAITSAFMIATPATVTTACSLIDQINTEKEAVPPLAAQVTPHTPDGHLMGKTHYQKAKRHALAHQSKRL</sequence>
<organism evidence="2 3">
    <name type="scientific">Macrolepiota fuliginosa MF-IS2</name>
    <dbReference type="NCBI Taxonomy" id="1400762"/>
    <lineage>
        <taxon>Eukaryota</taxon>
        <taxon>Fungi</taxon>
        <taxon>Dikarya</taxon>
        <taxon>Basidiomycota</taxon>
        <taxon>Agaricomycotina</taxon>
        <taxon>Agaricomycetes</taxon>
        <taxon>Agaricomycetidae</taxon>
        <taxon>Agaricales</taxon>
        <taxon>Agaricineae</taxon>
        <taxon>Agaricaceae</taxon>
        <taxon>Macrolepiota</taxon>
    </lineage>
</organism>
<reference evidence="2" key="1">
    <citation type="submission" date="2020-11" db="EMBL/GenBank/DDBJ databases">
        <authorList>
            <consortium name="DOE Joint Genome Institute"/>
            <person name="Ahrendt S."/>
            <person name="Riley R."/>
            <person name="Andreopoulos W."/>
            <person name="Labutti K."/>
            <person name="Pangilinan J."/>
            <person name="Ruiz-Duenas F.J."/>
            <person name="Barrasa J.M."/>
            <person name="Sanchez-Garcia M."/>
            <person name="Camarero S."/>
            <person name="Miyauchi S."/>
            <person name="Serrano A."/>
            <person name="Linde D."/>
            <person name="Babiker R."/>
            <person name="Drula E."/>
            <person name="Ayuso-Fernandez I."/>
            <person name="Pacheco R."/>
            <person name="Padilla G."/>
            <person name="Ferreira P."/>
            <person name="Barriuso J."/>
            <person name="Kellner H."/>
            <person name="Castanera R."/>
            <person name="Alfaro M."/>
            <person name="Ramirez L."/>
            <person name="Pisabarro A.G."/>
            <person name="Kuo A."/>
            <person name="Tritt A."/>
            <person name="Lipzen A."/>
            <person name="He G."/>
            <person name="Yan M."/>
            <person name="Ng V."/>
            <person name="Cullen D."/>
            <person name="Martin F."/>
            <person name="Rosso M.-N."/>
            <person name="Henrissat B."/>
            <person name="Hibbett D."/>
            <person name="Martinez A.T."/>
            <person name="Grigoriev I.V."/>
        </authorList>
    </citation>
    <scope>NUCLEOTIDE SEQUENCE</scope>
    <source>
        <strain evidence="2">MF-IS2</strain>
    </source>
</reference>
<dbReference type="AlphaFoldDB" id="A0A9P6BUY2"/>
<evidence type="ECO:0000313" key="2">
    <source>
        <dbReference type="EMBL" id="KAF9440916.1"/>
    </source>
</evidence>
<keyword evidence="3" id="KW-1185">Reference proteome</keyword>
<dbReference type="EMBL" id="MU152178">
    <property type="protein sequence ID" value="KAF9440916.1"/>
    <property type="molecule type" value="Genomic_DNA"/>
</dbReference>
<evidence type="ECO:0000313" key="3">
    <source>
        <dbReference type="Proteomes" id="UP000807342"/>
    </source>
</evidence>
<feature type="region of interest" description="Disordered" evidence="1">
    <location>
        <begin position="248"/>
        <end position="305"/>
    </location>
</feature>
<evidence type="ECO:0000256" key="1">
    <source>
        <dbReference type="SAM" id="MobiDB-lite"/>
    </source>
</evidence>
<comment type="caution">
    <text evidence="2">The sequence shown here is derived from an EMBL/GenBank/DDBJ whole genome shotgun (WGS) entry which is preliminary data.</text>
</comment>
<name>A0A9P6BUY2_9AGAR</name>
<proteinExistence type="predicted"/>
<accession>A0A9P6BUY2</accession>
<feature type="compositionally biased region" description="Low complexity" evidence="1">
    <location>
        <begin position="259"/>
        <end position="285"/>
    </location>
</feature>